<dbReference type="Gene3D" id="1.25.40.390">
    <property type="match status" value="1"/>
</dbReference>
<dbReference type="OrthoDB" id="1035036at2"/>
<keyword evidence="1" id="KW-0732">Signal</keyword>
<evidence type="ECO:0000313" key="2">
    <source>
        <dbReference type="EMBL" id="QEC71883.1"/>
    </source>
</evidence>
<evidence type="ECO:0000313" key="3">
    <source>
        <dbReference type="Proteomes" id="UP000321291"/>
    </source>
</evidence>
<feature type="signal peptide" evidence="1">
    <location>
        <begin position="1"/>
        <end position="28"/>
    </location>
</feature>
<sequence>MKMITSFIKWLQRALGLFLILSLLNSCQKTFDIKPDNVLDASQVYRDVNEADGAIFGIYGQVVGLSEQYVVLNELRGDLMDVTANADKYLVELNQETSSKDNPYADPRPFYKVILNCNDALYNFQLMLRDNRMTQADFDIRYSAVGAIRSWLYLELGIQYGTIPYVTNALTDVDAVKNQANYPRLGFAALLDTLTAFTENLPAKLPFPAGTSLLTTIDGYATDKFFIPIPLLLGDLYLWKGDYTRAATYYHVMMDYSNTLYPAMNSEQFYETYKVAYTANINGANWSNIFVQPYGERYSNYEIMWDLPFADDFAPENPFIKLFYNQTGGYLLKPSQMIINEWDNQIRTDSTPGDYRGAGASYKMVAGQPVVNKFSSNFDPLNPFVKADKWILYRAALLHFHYSECAIHDGRTTLAYGLMNNGIRGAFNPLGLSQTDDVTDYEQSIGAPYDFDARMGDYPSYRAHWYRNTGINTRVSVPNEIIDSAKYYDTTVLPRQFLTASSKDSLEKDMMDDLLHYAAMELAFEGNRWPDLLRIALRREKQKPGSGVTFLQERIGAKFKASGRADLGAMVSSRLADPKNWFLPFNWD</sequence>
<reference evidence="2 3" key="1">
    <citation type="journal article" date="2017" name="Int. J. Syst. Evol. Microbiol.">
        <title>Arachidicoccus ginsenosidivorans sp. nov., with ginsenoside-converting activity isolated from ginseng cultivating soil.</title>
        <authorList>
            <person name="Siddiqi M.Z."/>
            <person name="Aslam Z."/>
            <person name="Im W.T."/>
        </authorList>
    </citation>
    <scope>NUCLEOTIDE SEQUENCE [LARGE SCALE GENOMIC DNA]</scope>
    <source>
        <strain evidence="2 3">Gsoil 809</strain>
    </source>
</reference>
<accession>A0A5B8VL12</accession>
<feature type="chain" id="PRO_5022763041" evidence="1">
    <location>
        <begin position="29"/>
        <end position="588"/>
    </location>
</feature>
<dbReference type="GO" id="GO:0009279">
    <property type="term" value="C:cell outer membrane"/>
    <property type="evidence" value="ECO:0007669"/>
    <property type="project" value="UniProtKB-SubCell"/>
</dbReference>
<dbReference type="Proteomes" id="UP000321291">
    <property type="component" value="Chromosome"/>
</dbReference>
<dbReference type="EMBL" id="CP042434">
    <property type="protein sequence ID" value="QEC71883.1"/>
    <property type="molecule type" value="Genomic_DNA"/>
</dbReference>
<dbReference type="InterPro" id="IPR011990">
    <property type="entry name" value="TPR-like_helical_dom_sf"/>
</dbReference>
<proteinExistence type="predicted"/>
<keyword evidence="3" id="KW-1185">Reference proteome</keyword>
<organism evidence="2 3">
    <name type="scientific">Arachidicoccus ginsenosidivorans</name>
    <dbReference type="NCBI Taxonomy" id="496057"/>
    <lineage>
        <taxon>Bacteria</taxon>
        <taxon>Pseudomonadati</taxon>
        <taxon>Bacteroidota</taxon>
        <taxon>Chitinophagia</taxon>
        <taxon>Chitinophagales</taxon>
        <taxon>Chitinophagaceae</taxon>
        <taxon>Arachidicoccus</taxon>
    </lineage>
</organism>
<protein>
    <submittedName>
        <fullName evidence="2">RagB/SusD family nutrient uptake outer membrane protein</fullName>
    </submittedName>
</protein>
<gene>
    <name evidence="2" type="ORF">FSB73_09625</name>
</gene>
<dbReference type="RefSeq" id="WP_146781334.1">
    <property type="nucleotide sequence ID" value="NZ_CP042434.1"/>
</dbReference>
<dbReference type="KEGG" id="agi:FSB73_09625"/>
<name>A0A5B8VL12_9BACT</name>
<dbReference type="AlphaFoldDB" id="A0A5B8VL12"/>
<dbReference type="SUPFAM" id="SSF48452">
    <property type="entry name" value="TPR-like"/>
    <property type="match status" value="1"/>
</dbReference>
<evidence type="ECO:0000256" key="1">
    <source>
        <dbReference type="SAM" id="SignalP"/>
    </source>
</evidence>